<dbReference type="InterPro" id="IPR036593">
    <property type="entry name" value="CPE0013-like_sf"/>
</dbReference>
<accession>A0A9D5JWD8</accession>
<protein>
    <submittedName>
        <fullName evidence="1">DUF1667 domain-containing protein</fullName>
    </submittedName>
</protein>
<dbReference type="Pfam" id="PF07892">
    <property type="entry name" value="DUF1667"/>
    <property type="match status" value="1"/>
</dbReference>
<dbReference type="SUPFAM" id="SSF160148">
    <property type="entry name" value="CPE0013-like"/>
    <property type="match status" value="1"/>
</dbReference>
<evidence type="ECO:0000313" key="2">
    <source>
        <dbReference type="Proteomes" id="UP000649604"/>
    </source>
</evidence>
<dbReference type="SUPFAM" id="SSF53706">
    <property type="entry name" value="Formate dehydrogenase/DMSO reductase, domains 1-3"/>
    <property type="match status" value="1"/>
</dbReference>
<dbReference type="EMBL" id="WJJP01000362">
    <property type="protein sequence ID" value="MBD3325147.1"/>
    <property type="molecule type" value="Genomic_DNA"/>
</dbReference>
<comment type="caution">
    <text evidence="1">The sequence shown here is derived from an EMBL/GenBank/DDBJ whole genome shotgun (WGS) entry which is preliminary data.</text>
</comment>
<proteinExistence type="predicted"/>
<evidence type="ECO:0000313" key="1">
    <source>
        <dbReference type="EMBL" id="MBD3325147.1"/>
    </source>
</evidence>
<dbReference type="PANTHER" id="PTHR39450">
    <property type="entry name" value="MOLYBDOPTERIN OXIDOREDUCTASE, 4FE-4S CLUSTER-BINDING SUBUNIT"/>
    <property type="match status" value="1"/>
</dbReference>
<dbReference type="AlphaFoldDB" id="A0A9D5JWD8"/>
<dbReference type="Proteomes" id="UP000649604">
    <property type="component" value="Unassembled WGS sequence"/>
</dbReference>
<organism evidence="1 2">
    <name type="scientific">candidate division KSB3 bacterium</name>
    <dbReference type="NCBI Taxonomy" id="2044937"/>
    <lineage>
        <taxon>Bacteria</taxon>
        <taxon>candidate division KSB3</taxon>
    </lineage>
</organism>
<reference evidence="1" key="1">
    <citation type="submission" date="2019-11" db="EMBL/GenBank/DDBJ databases">
        <title>Microbial mats filling the niche in hypersaline microbial mats.</title>
        <authorList>
            <person name="Wong H.L."/>
            <person name="Macleod F.I."/>
            <person name="White R.A. III"/>
            <person name="Burns B.P."/>
        </authorList>
    </citation>
    <scope>NUCLEOTIDE SEQUENCE</scope>
    <source>
        <strain evidence="1">Rbin_158</strain>
    </source>
</reference>
<name>A0A9D5JWD8_9BACT</name>
<gene>
    <name evidence="1" type="ORF">GF339_11220</name>
</gene>
<dbReference type="PANTHER" id="PTHR39450:SF1">
    <property type="entry name" value="DUF1667 DOMAIN-CONTAINING PROTEIN"/>
    <property type="match status" value="1"/>
</dbReference>
<dbReference type="InterPro" id="IPR012460">
    <property type="entry name" value="DUF1667"/>
</dbReference>
<sequence length="124" mass="13683">MATTTQEMVCITCPLGCRMELEIEDGEITAVRHNSCKRGITYAQQEYYDPRRMVTTTAAVQGGLQKRVPVRTSEPIQVEHIEALLQAIYTLDLSAPLTIGTPVIENFADTGIHVIATRNIHQAG</sequence>
<dbReference type="Gene3D" id="3.10.530.10">
    <property type="entry name" value="CPE0013-like"/>
    <property type="match status" value="1"/>
</dbReference>